<organism evidence="1 2">
    <name type="scientific">Mediterraneibacter gnavus (strain ATCC 29149 / DSM 114966 / JCM 6515 / VPI C7-9)</name>
    <name type="common">Ruminococcus gnavus</name>
    <dbReference type="NCBI Taxonomy" id="411470"/>
    <lineage>
        <taxon>Bacteria</taxon>
        <taxon>Bacillati</taxon>
        <taxon>Bacillota</taxon>
        <taxon>Clostridia</taxon>
        <taxon>Lachnospirales</taxon>
        <taxon>Lachnospiraceae</taxon>
        <taxon>Mediterraneibacter</taxon>
    </lineage>
</organism>
<proteinExistence type="predicted"/>
<accession>A7AYU8</accession>
<protein>
    <submittedName>
        <fullName evidence="1">Uncharacterized protein</fullName>
    </submittedName>
</protein>
<gene>
    <name evidence="1" type="ORF">RUMGNA_00463</name>
</gene>
<dbReference type="AlphaFoldDB" id="A7AYU8"/>
<name>A7AYU8_MEDG7</name>
<evidence type="ECO:0000313" key="2">
    <source>
        <dbReference type="Proteomes" id="UP000004410"/>
    </source>
</evidence>
<reference evidence="1 2" key="1">
    <citation type="submission" date="2007-04" db="EMBL/GenBank/DDBJ databases">
        <authorList>
            <person name="Fulton L."/>
            <person name="Clifton S."/>
            <person name="Fulton B."/>
            <person name="Xu J."/>
            <person name="Minx P."/>
            <person name="Pepin K.H."/>
            <person name="Johnson M."/>
            <person name="Thiruvilangam P."/>
            <person name="Bhonagiri V."/>
            <person name="Nash W.E."/>
            <person name="Mardis E.R."/>
            <person name="Wilson R.K."/>
        </authorList>
    </citation>
    <scope>NUCLEOTIDE SEQUENCE [LARGE SCALE GENOMIC DNA]</scope>
    <source>
        <strain evidence="1 2">ATCC 29149</strain>
    </source>
</reference>
<dbReference type="PaxDb" id="411470-RUMGNA_00463"/>
<dbReference type="Proteomes" id="UP000004410">
    <property type="component" value="Unassembled WGS sequence"/>
</dbReference>
<evidence type="ECO:0000313" key="1">
    <source>
        <dbReference type="EMBL" id="EDN78953.1"/>
    </source>
</evidence>
<reference evidence="1 2" key="2">
    <citation type="submission" date="2007-06" db="EMBL/GenBank/DDBJ databases">
        <title>Draft genome sequence of Ruminococcus gnavus (ATCC 29149).</title>
        <authorList>
            <person name="Sudarsanam P."/>
            <person name="Ley R."/>
            <person name="Guruge J."/>
            <person name="Turnbaugh P.J."/>
            <person name="Mahowald M."/>
            <person name="Liep D."/>
            <person name="Gordon J."/>
        </authorList>
    </citation>
    <scope>NUCLEOTIDE SEQUENCE [LARGE SCALE GENOMIC DNA]</scope>
    <source>
        <strain evidence="1 2">ATCC 29149</strain>
    </source>
</reference>
<sequence length="37" mass="4674">MKLYKIRKSGLKYAKQKNYYFIHIIFQKMIYQKPFIT</sequence>
<dbReference type="EMBL" id="AAYG02000005">
    <property type="protein sequence ID" value="EDN78953.1"/>
    <property type="molecule type" value="Genomic_DNA"/>
</dbReference>
<comment type="caution">
    <text evidence="1">The sequence shown here is derived from an EMBL/GenBank/DDBJ whole genome shotgun (WGS) entry which is preliminary data.</text>
</comment>